<feature type="transmembrane region" description="Helical" evidence="6">
    <location>
        <begin position="277"/>
        <end position="296"/>
    </location>
</feature>
<evidence type="ECO:0000259" key="7">
    <source>
        <dbReference type="PROSITE" id="PS50850"/>
    </source>
</evidence>
<dbReference type="SUPFAM" id="SSF103473">
    <property type="entry name" value="MFS general substrate transporter"/>
    <property type="match status" value="1"/>
</dbReference>
<name>A0A7C8FS78_9MICO</name>
<dbReference type="InterPro" id="IPR036259">
    <property type="entry name" value="MFS_trans_sf"/>
</dbReference>
<dbReference type="InterPro" id="IPR052425">
    <property type="entry name" value="Uncharacterized_MFS-type"/>
</dbReference>
<organism evidence="8 9">
    <name type="scientific">Pseudoclavibacter caeni</name>
    <dbReference type="NCBI Taxonomy" id="908846"/>
    <lineage>
        <taxon>Bacteria</taxon>
        <taxon>Bacillati</taxon>
        <taxon>Actinomycetota</taxon>
        <taxon>Actinomycetes</taxon>
        <taxon>Micrococcales</taxon>
        <taxon>Microbacteriaceae</taxon>
        <taxon>Pseudoclavibacter</taxon>
    </lineage>
</organism>
<evidence type="ECO:0000256" key="6">
    <source>
        <dbReference type="SAM" id="Phobius"/>
    </source>
</evidence>
<evidence type="ECO:0000313" key="9">
    <source>
        <dbReference type="Proteomes" id="UP000481339"/>
    </source>
</evidence>
<feature type="transmembrane region" description="Helical" evidence="6">
    <location>
        <begin position="215"/>
        <end position="239"/>
    </location>
</feature>
<protein>
    <submittedName>
        <fullName evidence="8">MFS transporter</fullName>
    </submittedName>
</protein>
<evidence type="ECO:0000313" key="8">
    <source>
        <dbReference type="EMBL" id="KAB1633815.1"/>
    </source>
</evidence>
<keyword evidence="3 6" id="KW-0812">Transmembrane</keyword>
<dbReference type="PANTHER" id="PTHR42688">
    <property type="entry name" value="CONSERVED PROTEIN"/>
    <property type="match status" value="1"/>
</dbReference>
<dbReference type="AlphaFoldDB" id="A0A7C8FS78"/>
<dbReference type="GO" id="GO:0022857">
    <property type="term" value="F:transmembrane transporter activity"/>
    <property type="evidence" value="ECO:0007669"/>
    <property type="project" value="InterPro"/>
</dbReference>
<reference evidence="8 9" key="1">
    <citation type="submission" date="2019-09" db="EMBL/GenBank/DDBJ databases">
        <title>Phylogeny of genus Pseudoclavibacter and closely related genus.</title>
        <authorList>
            <person name="Li Y."/>
        </authorList>
    </citation>
    <scope>NUCLEOTIDE SEQUENCE [LARGE SCALE GENOMIC DNA]</scope>
    <source>
        <strain evidence="8 9">JCM 16921</strain>
    </source>
</reference>
<dbReference type="Proteomes" id="UP000481339">
    <property type="component" value="Unassembled WGS sequence"/>
</dbReference>
<dbReference type="PANTHER" id="PTHR42688:SF1">
    <property type="entry name" value="BLR5212 PROTEIN"/>
    <property type="match status" value="1"/>
</dbReference>
<dbReference type="InterPro" id="IPR020846">
    <property type="entry name" value="MFS_dom"/>
</dbReference>
<feature type="transmembrane region" description="Helical" evidence="6">
    <location>
        <begin position="159"/>
        <end position="178"/>
    </location>
</feature>
<evidence type="ECO:0000256" key="5">
    <source>
        <dbReference type="ARBA" id="ARBA00023136"/>
    </source>
</evidence>
<dbReference type="EMBL" id="WBKA01000001">
    <property type="protein sequence ID" value="KAB1633815.1"/>
    <property type="molecule type" value="Genomic_DNA"/>
</dbReference>
<feature type="transmembrane region" description="Helical" evidence="6">
    <location>
        <begin position="364"/>
        <end position="384"/>
    </location>
</feature>
<keyword evidence="2" id="KW-1003">Cell membrane</keyword>
<comment type="caution">
    <text evidence="8">The sequence shown here is derived from an EMBL/GenBank/DDBJ whole genome shotgun (WGS) entry which is preliminary data.</text>
</comment>
<dbReference type="InterPro" id="IPR011701">
    <property type="entry name" value="MFS"/>
</dbReference>
<dbReference type="PROSITE" id="PS50850">
    <property type="entry name" value="MFS"/>
    <property type="match status" value="1"/>
</dbReference>
<evidence type="ECO:0000256" key="4">
    <source>
        <dbReference type="ARBA" id="ARBA00022989"/>
    </source>
</evidence>
<evidence type="ECO:0000256" key="1">
    <source>
        <dbReference type="ARBA" id="ARBA00004651"/>
    </source>
</evidence>
<dbReference type="OrthoDB" id="9803985at2"/>
<proteinExistence type="predicted"/>
<sequence length="391" mass="40273">MFGLGLVSLATDMVADGARSVNGALLAQLGASALVVGLVTGGADAAALLLRLLTGPWADRTERYWRFTIIGYALTALSVPLLAVAPFAGSAGLTLASVLLIAERTGKAIRSPAKTVLLADATAAVGHGTGFGVHKTLDQLGAFLGPLLVAAVAAIEGSYWPAFLWLVIPAAAAMITLLRMRMQVPDTAVLRPRLPAETPPRATDAVPTEKTRATFVLFATFAALTTFGLIGFGVITFHLEDADLVPSPAVSLVYGLAMLVAAVAAPATGRMYDRHGVSTLIIVPVLTAFVPASCLADDLPLVLIGVGLWGMATGIQDSTIKAFVADLVAPTHRGAAFGRLAVFQGVATLASGLTAGALYENVALLTTLVIIAQVIACVLLVLVLRRQGAHE</sequence>
<dbReference type="Pfam" id="PF07690">
    <property type="entry name" value="MFS_1"/>
    <property type="match status" value="1"/>
</dbReference>
<keyword evidence="9" id="KW-1185">Reference proteome</keyword>
<feature type="transmembrane region" description="Helical" evidence="6">
    <location>
        <begin position="245"/>
        <end position="265"/>
    </location>
</feature>
<dbReference type="CDD" id="cd17370">
    <property type="entry name" value="MFS_MJ1317_like"/>
    <property type="match status" value="1"/>
</dbReference>
<evidence type="ECO:0000256" key="3">
    <source>
        <dbReference type="ARBA" id="ARBA00022692"/>
    </source>
</evidence>
<dbReference type="GO" id="GO:0005886">
    <property type="term" value="C:plasma membrane"/>
    <property type="evidence" value="ECO:0007669"/>
    <property type="project" value="UniProtKB-SubCell"/>
</dbReference>
<keyword evidence="5 6" id="KW-0472">Membrane</keyword>
<comment type="subcellular location">
    <subcellularLocation>
        <location evidence="1">Cell membrane</location>
        <topology evidence="1">Multi-pass membrane protein</topology>
    </subcellularLocation>
</comment>
<keyword evidence="4 6" id="KW-1133">Transmembrane helix</keyword>
<feature type="transmembrane region" description="Helical" evidence="6">
    <location>
        <begin position="65"/>
        <end position="88"/>
    </location>
</feature>
<dbReference type="Gene3D" id="1.20.1250.20">
    <property type="entry name" value="MFS general substrate transporter like domains"/>
    <property type="match status" value="2"/>
</dbReference>
<feature type="transmembrane region" description="Helical" evidence="6">
    <location>
        <begin position="336"/>
        <end position="358"/>
    </location>
</feature>
<accession>A0A7C8FS78</accession>
<evidence type="ECO:0000256" key="2">
    <source>
        <dbReference type="ARBA" id="ARBA00022475"/>
    </source>
</evidence>
<feature type="domain" description="Major facilitator superfamily (MFS) profile" evidence="7">
    <location>
        <begin position="1"/>
        <end position="389"/>
    </location>
</feature>
<feature type="transmembrane region" description="Helical" evidence="6">
    <location>
        <begin position="33"/>
        <end position="53"/>
    </location>
</feature>
<gene>
    <name evidence="8" type="ORF">F8O02_00030</name>
</gene>
<feature type="transmembrane region" description="Helical" evidence="6">
    <location>
        <begin position="302"/>
        <end position="324"/>
    </location>
</feature>